<dbReference type="RefSeq" id="WP_310051585.1">
    <property type="nucleotide sequence ID" value="NZ_JAVDVW010000001.1"/>
</dbReference>
<feature type="transmembrane region" description="Helical" evidence="1">
    <location>
        <begin position="6"/>
        <end position="23"/>
    </location>
</feature>
<keyword evidence="3" id="KW-1185">Reference proteome</keyword>
<sequence>MAAPALPALLPYALTAGIGWMYYGRIRRQFGRQPWQPRRTLARIALLALVLVSLVLAGIFVPHAGWAVATGLASGLALGFYGVTLTRIEAAEGMRSYVANPWIGGALSALLLGRFAWRVLHGGFMQQAGTGASPLTLAFAAALIGYYLTYSIALTLRMQRLATATD</sequence>
<evidence type="ECO:0000313" key="2">
    <source>
        <dbReference type="EMBL" id="MDR7098084.1"/>
    </source>
</evidence>
<dbReference type="Pfam" id="PF07301">
    <property type="entry name" value="DUF1453"/>
    <property type="match status" value="1"/>
</dbReference>
<keyword evidence="1" id="KW-0472">Membrane</keyword>
<protein>
    <recommendedName>
        <fullName evidence="4">DUF1453 domain-containing protein</fullName>
    </recommendedName>
</protein>
<evidence type="ECO:0008006" key="4">
    <source>
        <dbReference type="Google" id="ProtNLM"/>
    </source>
</evidence>
<dbReference type="EMBL" id="JAVDVW010000001">
    <property type="protein sequence ID" value="MDR7098084.1"/>
    <property type="molecule type" value="Genomic_DNA"/>
</dbReference>
<gene>
    <name evidence="2" type="ORF">J2X04_000431</name>
</gene>
<feature type="transmembrane region" description="Helical" evidence="1">
    <location>
        <begin position="137"/>
        <end position="156"/>
    </location>
</feature>
<comment type="caution">
    <text evidence="2">The sequence shown here is derived from an EMBL/GenBank/DDBJ whole genome shotgun (WGS) entry which is preliminary data.</text>
</comment>
<feature type="transmembrane region" description="Helical" evidence="1">
    <location>
        <begin position="44"/>
        <end position="61"/>
    </location>
</feature>
<keyword evidence="1" id="KW-1133">Transmembrane helix</keyword>
<evidence type="ECO:0000256" key="1">
    <source>
        <dbReference type="SAM" id="Phobius"/>
    </source>
</evidence>
<accession>A0ABU1VKU2</accession>
<dbReference type="InterPro" id="IPR058247">
    <property type="entry name" value="DUF1453"/>
</dbReference>
<evidence type="ECO:0000313" key="3">
    <source>
        <dbReference type="Proteomes" id="UP001267878"/>
    </source>
</evidence>
<feature type="transmembrane region" description="Helical" evidence="1">
    <location>
        <begin position="97"/>
        <end position="117"/>
    </location>
</feature>
<feature type="transmembrane region" description="Helical" evidence="1">
    <location>
        <begin position="67"/>
        <end position="85"/>
    </location>
</feature>
<keyword evidence="1" id="KW-0812">Transmembrane</keyword>
<organism evidence="2 3">
    <name type="scientific">Agrilutibacter niabensis</name>
    <dbReference type="NCBI Taxonomy" id="380628"/>
    <lineage>
        <taxon>Bacteria</taxon>
        <taxon>Pseudomonadati</taxon>
        <taxon>Pseudomonadota</taxon>
        <taxon>Gammaproteobacteria</taxon>
        <taxon>Lysobacterales</taxon>
        <taxon>Lysobacteraceae</taxon>
        <taxon>Agrilutibacter</taxon>
    </lineage>
</organism>
<dbReference type="Proteomes" id="UP001267878">
    <property type="component" value="Unassembled WGS sequence"/>
</dbReference>
<proteinExistence type="predicted"/>
<reference evidence="2 3" key="1">
    <citation type="submission" date="2023-07" db="EMBL/GenBank/DDBJ databases">
        <title>Sorghum-associated microbial communities from plants grown in Nebraska, USA.</title>
        <authorList>
            <person name="Schachtman D."/>
        </authorList>
    </citation>
    <scope>NUCLEOTIDE SEQUENCE [LARGE SCALE GENOMIC DNA]</scope>
    <source>
        <strain evidence="2 3">BE187</strain>
    </source>
</reference>
<name>A0ABU1VKU2_9GAMM</name>